<evidence type="ECO:0000313" key="2">
    <source>
        <dbReference type="EMBL" id="CAD8717594.1"/>
    </source>
</evidence>
<sequence length="243" mass="27754">MREFISPILVGVVHLMLNYLRSNSINKSLSMVCKKLLCGRRAYGSVDYVLVYDSLNIIITEANKQNINQGIIQNLLQQRASLDFLSNILVDYNLTGNKRKQMFDEVFRDVSSVPTYGIVSTGDIWVLTMCKRTDDGKTIVIPSKEIIIKLDGTEQQLKDSVQLLLSKLVYIVFIQIDKINQNESHNKRRRTMPSDMILRIEASMGNELIQEIENDKAEDDRDECESFDSDESESIDSDESESD</sequence>
<organism evidence="2">
    <name type="scientific">Chromulina nebulosa</name>
    <dbReference type="NCBI Taxonomy" id="96789"/>
    <lineage>
        <taxon>Eukaryota</taxon>
        <taxon>Sar</taxon>
        <taxon>Stramenopiles</taxon>
        <taxon>Ochrophyta</taxon>
        <taxon>Chrysophyceae</taxon>
        <taxon>Chromulinales</taxon>
        <taxon>Chromulinaceae</taxon>
        <taxon>Chromulina</taxon>
    </lineage>
</organism>
<protein>
    <submittedName>
        <fullName evidence="2">Uncharacterized protein</fullName>
    </submittedName>
</protein>
<feature type="compositionally biased region" description="Acidic residues" evidence="1">
    <location>
        <begin position="220"/>
        <end position="243"/>
    </location>
</feature>
<reference evidence="2" key="1">
    <citation type="submission" date="2021-01" db="EMBL/GenBank/DDBJ databases">
        <authorList>
            <person name="Corre E."/>
            <person name="Pelletier E."/>
            <person name="Niang G."/>
            <person name="Scheremetjew M."/>
            <person name="Finn R."/>
            <person name="Kale V."/>
            <person name="Holt S."/>
            <person name="Cochrane G."/>
            <person name="Meng A."/>
            <person name="Brown T."/>
            <person name="Cohen L."/>
        </authorList>
    </citation>
    <scope>NUCLEOTIDE SEQUENCE</scope>
    <source>
        <strain evidence="2">UTEXLB2642</strain>
    </source>
</reference>
<dbReference type="AlphaFoldDB" id="A0A7S0SWT7"/>
<dbReference type="EMBL" id="HBFD01003712">
    <property type="protein sequence ID" value="CAD8717594.1"/>
    <property type="molecule type" value="Transcribed_RNA"/>
</dbReference>
<proteinExistence type="predicted"/>
<feature type="region of interest" description="Disordered" evidence="1">
    <location>
        <begin position="213"/>
        <end position="243"/>
    </location>
</feature>
<gene>
    <name evidence="2" type="ORF">CNEB1095_LOCUS2421</name>
</gene>
<accession>A0A7S0SWT7</accession>
<name>A0A7S0SWT7_9STRA</name>
<evidence type="ECO:0000256" key="1">
    <source>
        <dbReference type="SAM" id="MobiDB-lite"/>
    </source>
</evidence>